<accession>A0A2C9WFF4</accession>
<gene>
    <name evidence="1" type="ORF">MANES_02G196300</name>
</gene>
<evidence type="ECO:0000313" key="1">
    <source>
        <dbReference type="EMBL" id="OAY58651.1"/>
    </source>
</evidence>
<proteinExistence type="predicted"/>
<sequence>MVVEFIFSAKPSLTTKHVKLFSNETSCREFVNNTKILIDFK</sequence>
<name>A0A2C9WFF4_MANES</name>
<protein>
    <submittedName>
        <fullName evidence="1">Uncharacterized protein</fullName>
    </submittedName>
</protein>
<dbReference type="AlphaFoldDB" id="A0A2C9WFF4"/>
<dbReference type="EMBL" id="CM004388">
    <property type="protein sequence ID" value="OAY58651.1"/>
    <property type="molecule type" value="Genomic_DNA"/>
</dbReference>
<reference evidence="1" key="1">
    <citation type="submission" date="2016-02" db="EMBL/GenBank/DDBJ databases">
        <title>WGS assembly of Manihot esculenta.</title>
        <authorList>
            <person name="Bredeson J.V."/>
            <person name="Prochnik S.E."/>
            <person name="Lyons J.B."/>
            <person name="Schmutz J."/>
            <person name="Grimwood J."/>
            <person name="Vrebalov J."/>
            <person name="Bart R.S."/>
            <person name="Amuge T."/>
            <person name="Ferguson M.E."/>
            <person name="Green R."/>
            <person name="Putnam N."/>
            <person name="Stites J."/>
            <person name="Rounsley S."/>
            <person name="Rokhsar D.S."/>
        </authorList>
    </citation>
    <scope>NUCLEOTIDE SEQUENCE [LARGE SCALE GENOMIC DNA]</scope>
    <source>
        <tissue evidence="1">Leaf</tissue>
    </source>
</reference>
<organism evidence="1">
    <name type="scientific">Manihot esculenta</name>
    <name type="common">Cassava</name>
    <name type="synonym">Jatropha manihot</name>
    <dbReference type="NCBI Taxonomy" id="3983"/>
    <lineage>
        <taxon>Eukaryota</taxon>
        <taxon>Viridiplantae</taxon>
        <taxon>Streptophyta</taxon>
        <taxon>Embryophyta</taxon>
        <taxon>Tracheophyta</taxon>
        <taxon>Spermatophyta</taxon>
        <taxon>Magnoliopsida</taxon>
        <taxon>eudicotyledons</taxon>
        <taxon>Gunneridae</taxon>
        <taxon>Pentapetalae</taxon>
        <taxon>rosids</taxon>
        <taxon>fabids</taxon>
        <taxon>Malpighiales</taxon>
        <taxon>Euphorbiaceae</taxon>
        <taxon>Crotonoideae</taxon>
        <taxon>Manihoteae</taxon>
        <taxon>Manihot</taxon>
    </lineage>
</organism>